<dbReference type="eggNOG" id="COG0267">
    <property type="taxonomic scope" value="Bacteria"/>
</dbReference>
<dbReference type="GO" id="GO:0005840">
    <property type="term" value="C:ribosome"/>
    <property type="evidence" value="ECO:0007669"/>
    <property type="project" value="UniProtKB-KW"/>
</dbReference>
<dbReference type="InterPro" id="IPR038584">
    <property type="entry name" value="Ribosomal_bL33_sf"/>
</dbReference>
<evidence type="ECO:0000256" key="1">
    <source>
        <dbReference type="ARBA" id="ARBA00007596"/>
    </source>
</evidence>
<evidence type="ECO:0000256" key="3">
    <source>
        <dbReference type="ARBA" id="ARBA00023274"/>
    </source>
</evidence>
<dbReference type="SUPFAM" id="SSF57829">
    <property type="entry name" value="Zn-binding ribosomal proteins"/>
    <property type="match status" value="1"/>
</dbReference>
<dbReference type="STRING" id="1121865.OMW_01243"/>
<keyword evidence="7" id="KW-1185">Reference proteome</keyword>
<proteinExistence type="inferred from homology"/>
<comment type="similarity">
    <text evidence="1 5">Belongs to the bacterial ribosomal protein bL33 family.</text>
</comment>
<dbReference type="GO" id="GO:1990904">
    <property type="term" value="C:ribonucleoprotein complex"/>
    <property type="evidence" value="ECO:0007669"/>
    <property type="project" value="UniProtKB-KW"/>
</dbReference>
<sequence length="51" mass="5779">MAVKKAALACSVCGSRNYTKAVSVNKNHAKRLEVNKFCKYCNQYTLHKETK</sequence>
<dbReference type="HAMAP" id="MF_00294">
    <property type="entry name" value="Ribosomal_bL33"/>
    <property type="match status" value="1"/>
</dbReference>
<organism evidence="6 7">
    <name type="scientific">Enterococcus columbae DSM 7374 = ATCC 51263</name>
    <dbReference type="NCBI Taxonomy" id="1121865"/>
    <lineage>
        <taxon>Bacteria</taxon>
        <taxon>Bacillati</taxon>
        <taxon>Bacillota</taxon>
        <taxon>Bacilli</taxon>
        <taxon>Lactobacillales</taxon>
        <taxon>Enterococcaceae</taxon>
        <taxon>Enterococcus</taxon>
    </lineage>
</organism>
<evidence type="ECO:0000313" key="6">
    <source>
        <dbReference type="EMBL" id="EOW80684.1"/>
    </source>
</evidence>
<keyword evidence="3 5" id="KW-0687">Ribonucleoprotein</keyword>
<comment type="caution">
    <text evidence="6">The sequence shown here is derived from an EMBL/GenBank/DDBJ whole genome shotgun (WGS) entry which is preliminary data.</text>
</comment>
<dbReference type="RefSeq" id="WP_016183384.1">
    <property type="nucleotide sequence ID" value="NZ_JXKI01000025.1"/>
</dbReference>
<dbReference type="GO" id="GO:0006412">
    <property type="term" value="P:translation"/>
    <property type="evidence" value="ECO:0007669"/>
    <property type="project" value="UniProtKB-UniRule"/>
</dbReference>
<name>S0KLF1_9ENTE</name>
<gene>
    <name evidence="5" type="primary">rpmG</name>
    <name evidence="6" type="ORF">I568_01862</name>
</gene>
<dbReference type="EMBL" id="ASWJ01000008">
    <property type="protein sequence ID" value="EOW80684.1"/>
    <property type="molecule type" value="Genomic_DNA"/>
</dbReference>
<dbReference type="NCBIfam" id="NF001764">
    <property type="entry name" value="PRK00504.1"/>
    <property type="match status" value="1"/>
</dbReference>
<dbReference type="GO" id="GO:0003735">
    <property type="term" value="F:structural constituent of ribosome"/>
    <property type="evidence" value="ECO:0007669"/>
    <property type="project" value="InterPro"/>
</dbReference>
<dbReference type="OrthoDB" id="9801333at2"/>
<evidence type="ECO:0000256" key="4">
    <source>
        <dbReference type="ARBA" id="ARBA00035176"/>
    </source>
</evidence>
<dbReference type="Gene3D" id="2.20.28.120">
    <property type="entry name" value="Ribosomal protein L33"/>
    <property type="match status" value="1"/>
</dbReference>
<dbReference type="Pfam" id="PF00471">
    <property type="entry name" value="Ribosomal_L33"/>
    <property type="match status" value="1"/>
</dbReference>
<evidence type="ECO:0000256" key="2">
    <source>
        <dbReference type="ARBA" id="ARBA00022980"/>
    </source>
</evidence>
<dbReference type="GO" id="GO:0005737">
    <property type="term" value="C:cytoplasm"/>
    <property type="evidence" value="ECO:0007669"/>
    <property type="project" value="UniProtKB-ARBA"/>
</dbReference>
<protein>
    <recommendedName>
        <fullName evidence="4 5">Large ribosomal subunit protein bL33</fullName>
    </recommendedName>
</protein>
<evidence type="ECO:0000256" key="5">
    <source>
        <dbReference type="HAMAP-Rule" id="MF_00294"/>
    </source>
</evidence>
<reference evidence="6 7" key="1">
    <citation type="submission" date="2013-03" db="EMBL/GenBank/DDBJ databases">
        <title>The Genome Sequence of Enterococcus columbae ATCC_51263 (PacBio/Illumina hybrid assembly).</title>
        <authorList>
            <consortium name="The Broad Institute Genomics Platform"/>
            <consortium name="The Broad Institute Genome Sequencing Center for Infectious Disease"/>
            <person name="Earl A."/>
            <person name="Russ C."/>
            <person name="Gilmore M."/>
            <person name="Surin D."/>
            <person name="Walker B."/>
            <person name="Young S."/>
            <person name="Zeng Q."/>
            <person name="Gargeya S."/>
            <person name="Fitzgerald M."/>
            <person name="Haas B."/>
            <person name="Abouelleil A."/>
            <person name="Allen A.W."/>
            <person name="Alvarado L."/>
            <person name="Arachchi H.M."/>
            <person name="Berlin A.M."/>
            <person name="Chapman S.B."/>
            <person name="Gainer-Dewar J."/>
            <person name="Goldberg J."/>
            <person name="Griggs A."/>
            <person name="Gujja S."/>
            <person name="Hansen M."/>
            <person name="Howarth C."/>
            <person name="Imamovic A."/>
            <person name="Ireland A."/>
            <person name="Larimer J."/>
            <person name="McCowan C."/>
            <person name="Murphy C."/>
            <person name="Pearson M."/>
            <person name="Poon T.W."/>
            <person name="Priest M."/>
            <person name="Roberts A."/>
            <person name="Saif S."/>
            <person name="Shea T."/>
            <person name="Sisk P."/>
            <person name="Sykes S."/>
            <person name="Wortman J."/>
            <person name="Nusbaum C."/>
            <person name="Birren B."/>
        </authorList>
    </citation>
    <scope>NUCLEOTIDE SEQUENCE [LARGE SCALE GENOMIC DNA]</scope>
    <source>
        <strain evidence="6 7">ATCC 51263</strain>
    </source>
</reference>
<dbReference type="InterPro" id="IPR001705">
    <property type="entry name" value="Ribosomal_bL33"/>
</dbReference>
<accession>S0KLF1</accession>
<dbReference type="AlphaFoldDB" id="S0KLF1"/>
<dbReference type="InterPro" id="IPR011332">
    <property type="entry name" value="Ribosomal_zn-bd"/>
</dbReference>
<evidence type="ECO:0000313" key="7">
    <source>
        <dbReference type="Proteomes" id="UP000014113"/>
    </source>
</evidence>
<keyword evidence="2 5" id="KW-0689">Ribosomal protein</keyword>
<dbReference type="NCBIfam" id="TIGR01023">
    <property type="entry name" value="rpmG_bact"/>
    <property type="match status" value="1"/>
</dbReference>
<dbReference type="Proteomes" id="UP000014113">
    <property type="component" value="Unassembled WGS sequence"/>
</dbReference>